<gene>
    <name evidence="1" type="ORF">GBAR_LOCUS6629</name>
</gene>
<protein>
    <submittedName>
        <fullName evidence="1">Uncharacterized protein</fullName>
    </submittedName>
</protein>
<organism evidence="1 2">
    <name type="scientific">Geodia barretti</name>
    <name type="common">Barrett's horny sponge</name>
    <dbReference type="NCBI Taxonomy" id="519541"/>
    <lineage>
        <taxon>Eukaryota</taxon>
        <taxon>Metazoa</taxon>
        <taxon>Porifera</taxon>
        <taxon>Demospongiae</taxon>
        <taxon>Heteroscleromorpha</taxon>
        <taxon>Tetractinellida</taxon>
        <taxon>Astrophorina</taxon>
        <taxon>Geodiidae</taxon>
        <taxon>Geodia</taxon>
    </lineage>
</organism>
<evidence type="ECO:0000313" key="2">
    <source>
        <dbReference type="Proteomes" id="UP001174909"/>
    </source>
</evidence>
<keyword evidence="2" id="KW-1185">Reference proteome</keyword>
<reference evidence="1" key="1">
    <citation type="submission" date="2023-03" db="EMBL/GenBank/DDBJ databases">
        <authorList>
            <person name="Steffen K."/>
            <person name="Cardenas P."/>
        </authorList>
    </citation>
    <scope>NUCLEOTIDE SEQUENCE</scope>
</reference>
<sequence>FSVFSLYPFYIFSGARVNFDTCFVLNKQRNINDTTRLKRGAL</sequence>
<dbReference type="EMBL" id="CASHTH010000999">
    <property type="protein sequence ID" value="CAI8009960.1"/>
    <property type="molecule type" value="Genomic_DNA"/>
</dbReference>
<proteinExistence type="predicted"/>
<dbReference type="Proteomes" id="UP001174909">
    <property type="component" value="Unassembled WGS sequence"/>
</dbReference>
<feature type="non-terminal residue" evidence="1">
    <location>
        <position position="1"/>
    </location>
</feature>
<evidence type="ECO:0000313" key="1">
    <source>
        <dbReference type="EMBL" id="CAI8009960.1"/>
    </source>
</evidence>
<dbReference type="AlphaFoldDB" id="A0AA35REG3"/>
<name>A0AA35REG3_GEOBA</name>
<comment type="caution">
    <text evidence="1">The sequence shown here is derived from an EMBL/GenBank/DDBJ whole genome shotgun (WGS) entry which is preliminary data.</text>
</comment>
<accession>A0AA35REG3</accession>